<accession>A0A502G9U2</accession>
<protein>
    <submittedName>
        <fullName evidence="7">Transcriptional regulator CynR</fullName>
    </submittedName>
</protein>
<gene>
    <name evidence="7" type="primary">cynR</name>
    <name evidence="7" type="ORF">EAH77_18680</name>
</gene>
<evidence type="ECO:0000256" key="5">
    <source>
        <dbReference type="ARBA" id="ARBA00023163"/>
    </source>
</evidence>
<dbReference type="PRINTS" id="PR00039">
    <property type="entry name" value="HTHLYSR"/>
</dbReference>
<dbReference type="InterPro" id="IPR000847">
    <property type="entry name" value="LysR_HTH_N"/>
</dbReference>
<dbReference type="Gene3D" id="3.40.190.290">
    <property type="match status" value="1"/>
</dbReference>
<dbReference type="Gene3D" id="1.10.10.10">
    <property type="entry name" value="Winged helix-like DNA-binding domain superfamily/Winged helix DNA-binding domain"/>
    <property type="match status" value="1"/>
</dbReference>
<dbReference type="InterPro" id="IPR036388">
    <property type="entry name" value="WH-like_DNA-bd_sf"/>
</dbReference>
<keyword evidence="2" id="KW-0678">Repressor</keyword>
<dbReference type="PANTHER" id="PTHR30419">
    <property type="entry name" value="HTH-TYPE TRANSCRIPTIONAL REGULATOR YBHD"/>
    <property type="match status" value="1"/>
</dbReference>
<name>A0A502G9U2_9GAMM</name>
<dbReference type="InterPro" id="IPR050950">
    <property type="entry name" value="HTH-type_LysR_regulators"/>
</dbReference>
<dbReference type="OrthoDB" id="646694at2"/>
<dbReference type="RefSeq" id="WP_140474313.1">
    <property type="nucleotide sequence ID" value="NZ_RCZD01000011.1"/>
</dbReference>
<reference evidence="7 8" key="1">
    <citation type="journal article" date="2019" name="Environ. Microbiol.">
        <title>Species interactions and distinct microbial communities in high Arctic permafrost affected cryosols are associated with the CH4 and CO2 gas fluxes.</title>
        <authorList>
            <person name="Altshuler I."/>
            <person name="Hamel J."/>
            <person name="Turney S."/>
            <person name="Magnuson E."/>
            <person name="Levesque R."/>
            <person name="Greer C."/>
            <person name="Whyte L.G."/>
        </authorList>
    </citation>
    <scope>NUCLEOTIDE SEQUENCE [LARGE SCALE GENOMIC DNA]</scope>
    <source>
        <strain evidence="7 8">E4</strain>
    </source>
</reference>
<evidence type="ECO:0000313" key="7">
    <source>
        <dbReference type="EMBL" id="TPG58411.1"/>
    </source>
</evidence>
<dbReference type="GO" id="GO:0003700">
    <property type="term" value="F:DNA-binding transcription factor activity"/>
    <property type="evidence" value="ECO:0007669"/>
    <property type="project" value="InterPro"/>
</dbReference>
<dbReference type="GO" id="GO:0005829">
    <property type="term" value="C:cytosol"/>
    <property type="evidence" value="ECO:0007669"/>
    <property type="project" value="TreeGrafter"/>
</dbReference>
<dbReference type="Pfam" id="PF00126">
    <property type="entry name" value="HTH_1"/>
    <property type="match status" value="1"/>
</dbReference>
<comment type="similarity">
    <text evidence="1">Belongs to the LysR transcriptional regulatory family.</text>
</comment>
<comment type="caution">
    <text evidence="7">The sequence shown here is derived from an EMBL/GenBank/DDBJ whole genome shotgun (WGS) entry which is preliminary data.</text>
</comment>
<dbReference type="SUPFAM" id="SSF53850">
    <property type="entry name" value="Periplasmic binding protein-like II"/>
    <property type="match status" value="1"/>
</dbReference>
<feature type="domain" description="HTH lysR-type" evidence="6">
    <location>
        <begin position="1"/>
        <end position="58"/>
    </location>
</feature>
<keyword evidence="5" id="KW-0804">Transcription</keyword>
<evidence type="ECO:0000256" key="4">
    <source>
        <dbReference type="ARBA" id="ARBA00023125"/>
    </source>
</evidence>
<organism evidence="7 8">
    <name type="scientific">Ewingella americana</name>
    <dbReference type="NCBI Taxonomy" id="41202"/>
    <lineage>
        <taxon>Bacteria</taxon>
        <taxon>Pseudomonadati</taxon>
        <taxon>Pseudomonadota</taxon>
        <taxon>Gammaproteobacteria</taxon>
        <taxon>Enterobacterales</taxon>
        <taxon>Yersiniaceae</taxon>
        <taxon>Ewingella</taxon>
    </lineage>
</organism>
<dbReference type="AlphaFoldDB" id="A0A502G9U2"/>
<keyword evidence="8" id="KW-1185">Reference proteome</keyword>
<dbReference type="PROSITE" id="PS50931">
    <property type="entry name" value="HTH_LYSR"/>
    <property type="match status" value="1"/>
</dbReference>
<evidence type="ECO:0000256" key="1">
    <source>
        <dbReference type="ARBA" id="ARBA00009437"/>
    </source>
</evidence>
<dbReference type="NCBIfam" id="NF008416">
    <property type="entry name" value="PRK11242.1"/>
    <property type="match status" value="1"/>
</dbReference>
<dbReference type="EMBL" id="RCZD01000011">
    <property type="protein sequence ID" value="TPG58411.1"/>
    <property type="molecule type" value="Genomic_DNA"/>
</dbReference>
<evidence type="ECO:0000256" key="2">
    <source>
        <dbReference type="ARBA" id="ARBA00022491"/>
    </source>
</evidence>
<evidence type="ECO:0000256" key="3">
    <source>
        <dbReference type="ARBA" id="ARBA00023015"/>
    </source>
</evidence>
<dbReference type="Proteomes" id="UP000317663">
    <property type="component" value="Unassembled WGS sequence"/>
</dbReference>
<dbReference type="FunFam" id="1.10.10.10:FF:000001">
    <property type="entry name" value="LysR family transcriptional regulator"/>
    <property type="match status" value="1"/>
</dbReference>
<evidence type="ECO:0000259" key="6">
    <source>
        <dbReference type="PROSITE" id="PS50931"/>
    </source>
</evidence>
<keyword evidence="3" id="KW-0805">Transcription regulation</keyword>
<dbReference type="GO" id="GO:0003677">
    <property type="term" value="F:DNA binding"/>
    <property type="evidence" value="ECO:0007669"/>
    <property type="project" value="UniProtKB-KW"/>
</dbReference>
<proteinExistence type="inferred from homology"/>
<evidence type="ECO:0000313" key="8">
    <source>
        <dbReference type="Proteomes" id="UP000317663"/>
    </source>
</evidence>
<dbReference type="SUPFAM" id="SSF46785">
    <property type="entry name" value="Winged helix' DNA-binding domain"/>
    <property type="match status" value="1"/>
</dbReference>
<sequence length="309" mass="34405">MLLRHIRYFLAVAEQGNFTRAAEVLHVSQPTLSQQIKQLEASLNAQLFDRSGRTVTLTDAGVAWKHYAERALQDLQAGARAIHDAEDLQQGTLRLAMTPTFTSYLTAPVVGEFYRRYPGIRLELGEMTQDKIEVLLAQDQLDLGIAFEPVQSAEIASTRLFAETLNLMVGEGHPLAGRREKLDPEAFARQPLVLLNGDFATRQFIDLFYQRISVRPRVVMQASTISAIIDMVRCGQLATILPQAIASADRQLHPLRLEIPISVRQAVLLQRKDAYRSAAARAFVELLSDYATGLHTISPETNSPETNSL</sequence>
<keyword evidence="4" id="KW-0238">DNA-binding</keyword>
<dbReference type="InterPro" id="IPR036390">
    <property type="entry name" value="WH_DNA-bd_sf"/>
</dbReference>
<dbReference type="Pfam" id="PF03466">
    <property type="entry name" value="LysR_substrate"/>
    <property type="match status" value="1"/>
</dbReference>
<dbReference type="InterPro" id="IPR005119">
    <property type="entry name" value="LysR_subst-bd"/>
</dbReference>